<dbReference type="EMBL" id="JBICBT010000987">
    <property type="protein sequence ID" value="KAL3089199.1"/>
    <property type="molecule type" value="Genomic_DNA"/>
</dbReference>
<evidence type="ECO:0000256" key="1">
    <source>
        <dbReference type="SAM" id="MobiDB-lite"/>
    </source>
</evidence>
<comment type="caution">
    <text evidence="2">The sequence shown here is derived from an EMBL/GenBank/DDBJ whole genome shotgun (WGS) entry which is preliminary data.</text>
</comment>
<name>A0ABD2JF83_9BILA</name>
<evidence type="ECO:0000313" key="2">
    <source>
        <dbReference type="EMBL" id="KAL3089199.1"/>
    </source>
</evidence>
<keyword evidence="3" id="KW-1185">Reference proteome</keyword>
<evidence type="ECO:0000313" key="3">
    <source>
        <dbReference type="Proteomes" id="UP001620626"/>
    </source>
</evidence>
<accession>A0ABD2JF83</accession>
<gene>
    <name evidence="2" type="ORF">niasHT_021143</name>
</gene>
<feature type="compositionally biased region" description="Basic residues" evidence="1">
    <location>
        <begin position="155"/>
        <end position="166"/>
    </location>
</feature>
<organism evidence="2 3">
    <name type="scientific">Heterodera trifolii</name>
    <dbReference type="NCBI Taxonomy" id="157864"/>
    <lineage>
        <taxon>Eukaryota</taxon>
        <taxon>Metazoa</taxon>
        <taxon>Ecdysozoa</taxon>
        <taxon>Nematoda</taxon>
        <taxon>Chromadorea</taxon>
        <taxon>Rhabditida</taxon>
        <taxon>Tylenchina</taxon>
        <taxon>Tylenchomorpha</taxon>
        <taxon>Tylenchoidea</taxon>
        <taxon>Heteroderidae</taxon>
        <taxon>Heteroderinae</taxon>
        <taxon>Heterodera</taxon>
    </lineage>
</organism>
<proteinExistence type="predicted"/>
<reference evidence="2 3" key="1">
    <citation type="submission" date="2024-10" db="EMBL/GenBank/DDBJ databases">
        <authorList>
            <person name="Kim D."/>
        </authorList>
    </citation>
    <scope>NUCLEOTIDE SEQUENCE [LARGE SCALE GENOMIC DNA]</scope>
    <source>
        <strain evidence="2">BH-2024</strain>
    </source>
</reference>
<protein>
    <submittedName>
        <fullName evidence="2">Uncharacterized protein</fullName>
    </submittedName>
</protein>
<feature type="region of interest" description="Disordered" evidence="1">
    <location>
        <begin position="138"/>
        <end position="166"/>
    </location>
</feature>
<feature type="compositionally biased region" description="Basic and acidic residues" evidence="1">
    <location>
        <begin position="138"/>
        <end position="154"/>
    </location>
</feature>
<dbReference type="AlphaFoldDB" id="A0ABD2JF83"/>
<sequence length="166" mass="19153">MFGRYPLDIRATFARANNWTLRRKGQNRRGRKLLVTKGMERKEENKFGEKGGGECWAKLKEKEVVGSWHSFVGTFEGNPKEKSGGGIIAKVVKLSRVHMGGKARRRTRFGTFVKESHSSGDWRICCTIIGECAREFSKSKQNTEEKEEKMDTKGRREKRKRKDKKV</sequence>
<dbReference type="Proteomes" id="UP001620626">
    <property type="component" value="Unassembled WGS sequence"/>
</dbReference>